<dbReference type="EMBL" id="MK072202">
    <property type="protein sequence ID" value="AYV80003.1"/>
    <property type="molecule type" value="Genomic_DNA"/>
</dbReference>
<evidence type="ECO:0000313" key="1">
    <source>
        <dbReference type="EMBL" id="AYV80003.1"/>
    </source>
</evidence>
<proteinExistence type="predicted"/>
<organism evidence="1">
    <name type="scientific">Gaeavirus sp</name>
    <dbReference type="NCBI Taxonomy" id="2487767"/>
    <lineage>
        <taxon>Viruses</taxon>
        <taxon>Varidnaviria</taxon>
        <taxon>Bamfordvirae</taxon>
        <taxon>Nucleocytoviricota</taxon>
        <taxon>Megaviricetes</taxon>
        <taxon>Imitervirales</taxon>
        <taxon>Mimiviridae</taxon>
        <taxon>Klosneuvirinae</taxon>
    </lineage>
</organism>
<accession>A0A3G5A2D8</accession>
<sequence>MTEIENTLLVNKHILLCISEQLSDVAPQLREELEYIKDNFCGVVIPN</sequence>
<gene>
    <name evidence="1" type="ORF">Gaeavirus4_26</name>
</gene>
<reference evidence="1" key="1">
    <citation type="submission" date="2018-10" db="EMBL/GenBank/DDBJ databases">
        <title>Hidden diversity of soil giant viruses.</title>
        <authorList>
            <person name="Schulz F."/>
            <person name="Alteio L."/>
            <person name="Goudeau D."/>
            <person name="Ryan E.M."/>
            <person name="Malmstrom R.R."/>
            <person name="Blanchard J."/>
            <person name="Woyke T."/>
        </authorList>
    </citation>
    <scope>NUCLEOTIDE SEQUENCE</scope>
    <source>
        <strain evidence="1">GAV1</strain>
    </source>
</reference>
<protein>
    <submittedName>
        <fullName evidence="1">Uncharacterized protein</fullName>
    </submittedName>
</protein>
<feature type="non-terminal residue" evidence="1">
    <location>
        <position position="47"/>
    </location>
</feature>
<name>A0A3G5A2D8_9VIRU</name>